<evidence type="ECO:0000256" key="2">
    <source>
        <dbReference type="ARBA" id="ARBA00022840"/>
    </source>
</evidence>
<name>E1R8G8_SEDSS</name>
<dbReference type="GO" id="GO:0005524">
    <property type="term" value="F:ATP binding"/>
    <property type="evidence" value="ECO:0007669"/>
    <property type="project" value="UniProtKB-KW"/>
</dbReference>
<dbReference type="KEGG" id="ssm:Spirs_0155"/>
<accession>E1R8G8</accession>
<dbReference type="EMBL" id="CP002116">
    <property type="protein sequence ID" value="ADK79312.1"/>
    <property type="molecule type" value="Genomic_DNA"/>
</dbReference>
<keyword evidence="4" id="KW-1185">Reference proteome</keyword>
<keyword evidence="2" id="KW-0067">ATP-binding</keyword>
<dbReference type="STRING" id="573413.Spirs_0155"/>
<reference evidence="3 4" key="1">
    <citation type="journal article" date="2010" name="Stand. Genomic Sci.">
        <title>Complete genome sequence of Spirochaeta smaragdinae type strain (SEBR 4228).</title>
        <authorList>
            <person name="Mavromatis K."/>
            <person name="Yasawong M."/>
            <person name="Chertkov O."/>
            <person name="Lapidus A."/>
            <person name="Lucas S."/>
            <person name="Nolan M."/>
            <person name="Del Rio T.G."/>
            <person name="Tice H."/>
            <person name="Cheng J.F."/>
            <person name="Pitluck S."/>
            <person name="Liolios K."/>
            <person name="Ivanova N."/>
            <person name="Tapia R."/>
            <person name="Han C."/>
            <person name="Bruce D."/>
            <person name="Goodwin L."/>
            <person name="Pati A."/>
            <person name="Chen A."/>
            <person name="Palaniappan K."/>
            <person name="Land M."/>
            <person name="Hauser L."/>
            <person name="Chang Y.J."/>
            <person name="Jeffries C.D."/>
            <person name="Detter J.C."/>
            <person name="Rohde M."/>
            <person name="Brambilla E."/>
            <person name="Spring S."/>
            <person name="Goker M."/>
            <person name="Sikorski J."/>
            <person name="Woyke T."/>
            <person name="Bristow J."/>
            <person name="Eisen J.A."/>
            <person name="Markowitz V."/>
            <person name="Hugenholtz P."/>
            <person name="Klenk H.P."/>
            <person name="Kyrpides N.C."/>
        </authorList>
    </citation>
    <scope>NUCLEOTIDE SEQUENCE [LARGE SCALE GENOMIC DNA]</scope>
    <source>
        <strain evidence="4">DSM 11293 / JCM 15392 / SEBR 4228</strain>
    </source>
</reference>
<organism evidence="3 4">
    <name type="scientific">Sediminispirochaeta smaragdinae (strain DSM 11293 / JCM 15392 / SEBR 4228)</name>
    <name type="common">Spirochaeta smaragdinae</name>
    <dbReference type="NCBI Taxonomy" id="573413"/>
    <lineage>
        <taxon>Bacteria</taxon>
        <taxon>Pseudomonadati</taxon>
        <taxon>Spirochaetota</taxon>
        <taxon>Spirochaetia</taxon>
        <taxon>Spirochaetales</taxon>
        <taxon>Spirochaetaceae</taxon>
        <taxon>Sediminispirochaeta</taxon>
    </lineage>
</organism>
<dbReference type="PANTHER" id="PTHR43384">
    <property type="entry name" value="SEPTUM SITE-DETERMINING PROTEIN MIND HOMOLOG, CHLOROPLASTIC-RELATED"/>
    <property type="match status" value="1"/>
</dbReference>
<dbReference type="InterPro" id="IPR033756">
    <property type="entry name" value="YlxH/NBP35"/>
</dbReference>
<dbReference type="PANTHER" id="PTHR43384:SF4">
    <property type="entry name" value="CELLULOSE BIOSYNTHESIS PROTEIN BCSQ-RELATED"/>
    <property type="match status" value="1"/>
</dbReference>
<evidence type="ECO:0000313" key="3">
    <source>
        <dbReference type="EMBL" id="ADK79312.1"/>
    </source>
</evidence>
<dbReference type="InterPro" id="IPR050625">
    <property type="entry name" value="ParA/MinD_ATPase"/>
</dbReference>
<dbReference type="Proteomes" id="UP000002318">
    <property type="component" value="Chromosome"/>
</dbReference>
<proteinExistence type="predicted"/>
<dbReference type="Gene3D" id="3.40.50.300">
    <property type="entry name" value="P-loop containing nucleotide triphosphate hydrolases"/>
    <property type="match status" value="1"/>
</dbReference>
<dbReference type="SUPFAM" id="SSF52540">
    <property type="entry name" value="P-loop containing nucleoside triphosphate hydrolases"/>
    <property type="match status" value="1"/>
</dbReference>
<dbReference type="RefSeq" id="WP_013252776.1">
    <property type="nucleotide sequence ID" value="NC_014364.1"/>
</dbReference>
<keyword evidence="1" id="KW-0547">Nucleotide-binding</keyword>
<dbReference type="GO" id="GO:0009898">
    <property type="term" value="C:cytoplasmic side of plasma membrane"/>
    <property type="evidence" value="ECO:0007669"/>
    <property type="project" value="TreeGrafter"/>
</dbReference>
<dbReference type="GO" id="GO:0051782">
    <property type="term" value="P:negative regulation of cell division"/>
    <property type="evidence" value="ECO:0007669"/>
    <property type="project" value="TreeGrafter"/>
</dbReference>
<sequence length="380" mass="42295">MRILPIASGKGGVGKSLVAANLSIALAQSGKKVVLADLDLGASNLHLILGVRAVQQGIGTFLTNAEIEFEEVILPTDYPNLRFIPGDAEIPGMANLKSSQKAKLIRKLRTIEADYIIIDLGAGTSYNTLDFFLSSSRGIIVTAPTLTATLNAYLFLKNSVFRLMNGAFRKSSPAGKYIENLQREGTPLQRVYIPRLLERIMEEDPDSYKNFARSMANFHPMLVLNMLEDPEDGKKAARIRRSCKQYLDVDMEHLGVLYFDHLQEIALGSRIPIVAYKPQSVLSQGIYRIADKLIQKQDEGESPLDLMSLEESYQVAEMEAEIDFEAKVQDMENLLHSGALTRGDLIDTIRSQQYEISTLKKENQLLKSKLLKAAENGFQI</sequence>
<dbReference type="OrthoDB" id="9773088at2"/>
<dbReference type="GO" id="GO:0016887">
    <property type="term" value="F:ATP hydrolysis activity"/>
    <property type="evidence" value="ECO:0007669"/>
    <property type="project" value="TreeGrafter"/>
</dbReference>
<gene>
    <name evidence="3" type="ordered locus">Spirs_0155</name>
</gene>
<dbReference type="InterPro" id="IPR027417">
    <property type="entry name" value="P-loop_NTPase"/>
</dbReference>
<dbReference type="eggNOG" id="COG0455">
    <property type="taxonomic scope" value="Bacteria"/>
</dbReference>
<dbReference type="AlphaFoldDB" id="E1R8G8"/>
<protein>
    <submittedName>
        <fullName evidence="3">Cobyrinic acid ac-diamide synthase</fullName>
    </submittedName>
</protein>
<dbReference type="HOGENOM" id="CLU_037612_0_2_12"/>
<dbReference type="GO" id="GO:0005829">
    <property type="term" value="C:cytosol"/>
    <property type="evidence" value="ECO:0007669"/>
    <property type="project" value="TreeGrafter"/>
</dbReference>
<dbReference type="Pfam" id="PF10609">
    <property type="entry name" value="ParA"/>
    <property type="match status" value="1"/>
</dbReference>
<evidence type="ECO:0000313" key="4">
    <source>
        <dbReference type="Proteomes" id="UP000002318"/>
    </source>
</evidence>
<evidence type="ECO:0000256" key="1">
    <source>
        <dbReference type="ARBA" id="ARBA00022741"/>
    </source>
</evidence>